<evidence type="ECO:0000313" key="3">
    <source>
        <dbReference type="Proteomes" id="UP001458880"/>
    </source>
</evidence>
<comment type="caution">
    <text evidence="2">The sequence shown here is derived from an EMBL/GenBank/DDBJ whole genome shotgun (WGS) entry which is preliminary data.</text>
</comment>
<keyword evidence="1" id="KW-0732">Signal</keyword>
<dbReference type="Proteomes" id="UP001458880">
    <property type="component" value="Unassembled WGS sequence"/>
</dbReference>
<evidence type="ECO:0000256" key="1">
    <source>
        <dbReference type="SAM" id="SignalP"/>
    </source>
</evidence>
<accession>A0AAW1L291</accession>
<feature type="chain" id="PRO_5043441414" evidence="1">
    <location>
        <begin position="25"/>
        <end position="99"/>
    </location>
</feature>
<gene>
    <name evidence="2" type="ORF">QE152_g16971</name>
</gene>
<name>A0AAW1L291_POPJA</name>
<dbReference type="AlphaFoldDB" id="A0AAW1L291"/>
<organism evidence="2 3">
    <name type="scientific">Popillia japonica</name>
    <name type="common">Japanese beetle</name>
    <dbReference type="NCBI Taxonomy" id="7064"/>
    <lineage>
        <taxon>Eukaryota</taxon>
        <taxon>Metazoa</taxon>
        <taxon>Ecdysozoa</taxon>
        <taxon>Arthropoda</taxon>
        <taxon>Hexapoda</taxon>
        <taxon>Insecta</taxon>
        <taxon>Pterygota</taxon>
        <taxon>Neoptera</taxon>
        <taxon>Endopterygota</taxon>
        <taxon>Coleoptera</taxon>
        <taxon>Polyphaga</taxon>
        <taxon>Scarabaeiformia</taxon>
        <taxon>Scarabaeidae</taxon>
        <taxon>Rutelinae</taxon>
        <taxon>Popillia</taxon>
    </lineage>
</organism>
<reference evidence="2 3" key="1">
    <citation type="journal article" date="2024" name="BMC Genomics">
        <title>De novo assembly and annotation of Popillia japonica's genome with initial clues to its potential as an invasive pest.</title>
        <authorList>
            <person name="Cucini C."/>
            <person name="Boschi S."/>
            <person name="Funari R."/>
            <person name="Cardaioli E."/>
            <person name="Iannotti N."/>
            <person name="Marturano G."/>
            <person name="Paoli F."/>
            <person name="Bruttini M."/>
            <person name="Carapelli A."/>
            <person name="Frati F."/>
            <person name="Nardi F."/>
        </authorList>
    </citation>
    <scope>NUCLEOTIDE SEQUENCE [LARGE SCALE GENOMIC DNA]</scope>
    <source>
        <strain evidence="2">DMR45628</strain>
    </source>
</reference>
<sequence length="99" mass="11000">MGKLVCIISYTVLLSFVLLQKQKCRKLHNTGPDPAGKFENHAAGRFYRPTVKISQRNPSWIPRRRIPGGVEDCVGGGRLPGGGVSLLLMVFIIDFVFRC</sequence>
<dbReference type="EMBL" id="JASPKY010000166">
    <property type="protein sequence ID" value="KAK9728840.1"/>
    <property type="molecule type" value="Genomic_DNA"/>
</dbReference>
<evidence type="ECO:0000313" key="2">
    <source>
        <dbReference type="EMBL" id="KAK9728840.1"/>
    </source>
</evidence>
<keyword evidence="3" id="KW-1185">Reference proteome</keyword>
<proteinExistence type="predicted"/>
<feature type="signal peptide" evidence="1">
    <location>
        <begin position="1"/>
        <end position="24"/>
    </location>
</feature>
<protein>
    <submittedName>
        <fullName evidence="2">Uncharacterized protein</fullName>
    </submittedName>
</protein>